<dbReference type="EMBL" id="KV440977">
    <property type="protein sequence ID" value="OAD75500.1"/>
    <property type="molecule type" value="Genomic_DNA"/>
</dbReference>
<dbReference type="Proteomes" id="UP000077315">
    <property type="component" value="Unassembled WGS sequence"/>
</dbReference>
<dbReference type="RefSeq" id="XP_018293540.1">
    <property type="nucleotide sequence ID" value="XM_018431056.1"/>
</dbReference>
<gene>
    <name evidence="1" type="ORF">PHYBLDRAFT_143747</name>
</gene>
<sequence>MVFYFVHKDAVDEARIMPDTHGTVEKYRWILHCLRDAVFPSAKDSNSSTPLFPSVSITNNEQSLRNTITHAFPESKQFVPAIKEDKNGEKRGFLEKLAGYLDIFAFGEHCIDRKKITDAFLERYLYFGNCTSNCAESAQASLKHSLGTSSGKLKTVALKVKIWYEEFVDDCKRRLTVEYIRGSTNVALNKIKSASLTEIRYRISRYEIDKIKLKLSKSIIPENTKKRVPLAHPIQLLASLLPRTYQFDIIAIPCIQRR</sequence>
<proteinExistence type="predicted"/>
<evidence type="ECO:0000313" key="2">
    <source>
        <dbReference type="Proteomes" id="UP000077315"/>
    </source>
</evidence>
<dbReference type="VEuPathDB" id="FungiDB:PHYBLDRAFT_143747"/>
<dbReference type="GeneID" id="28991962"/>
<accession>A0A167NAJ9</accession>
<organism evidence="1 2">
    <name type="scientific">Phycomyces blakesleeanus (strain ATCC 8743b / DSM 1359 / FGSC 10004 / NBRC 33097 / NRRL 1555)</name>
    <dbReference type="NCBI Taxonomy" id="763407"/>
    <lineage>
        <taxon>Eukaryota</taxon>
        <taxon>Fungi</taxon>
        <taxon>Fungi incertae sedis</taxon>
        <taxon>Mucoromycota</taxon>
        <taxon>Mucoromycotina</taxon>
        <taxon>Mucoromycetes</taxon>
        <taxon>Mucorales</taxon>
        <taxon>Phycomycetaceae</taxon>
        <taxon>Phycomyces</taxon>
    </lineage>
</organism>
<keyword evidence="2" id="KW-1185">Reference proteome</keyword>
<dbReference type="InParanoid" id="A0A167NAJ9"/>
<name>A0A167NAJ9_PHYB8</name>
<dbReference type="AlphaFoldDB" id="A0A167NAJ9"/>
<evidence type="ECO:0000313" key="1">
    <source>
        <dbReference type="EMBL" id="OAD75500.1"/>
    </source>
</evidence>
<reference evidence="2" key="1">
    <citation type="submission" date="2015-06" db="EMBL/GenBank/DDBJ databases">
        <title>Expansion of signal transduction pathways in fungi by whole-genome duplication.</title>
        <authorList>
            <consortium name="DOE Joint Genome Institute"/>
            <person name="Corrochano L.M."/>
            <person name="Kuo A."/>
            <person name="Marcet-Houben M."/>
            <person name="Polaino S."/>
            <person name="Salamov A."/>
            <person name="Villalobos J.M."/>
            <person name="Alvarez M.I."/>
            <person name="Avalos J."/>
            <person name="Benito E.P."/>
            <person name="Benoit I."/>
            <person name="Burger G."/>
            <person name="Camino L.P."/>
            <person name="Canovas D."/>
            <person name="Cerda-Olmedo E."/>
            <person name="Cheng J.-F."/>
            <person name="Dominguez A."/>
            <person name="Elias M."/>
            <person name="Eslava A.P."/>
            <person name="Glaser F."/>
            <person name="Grimwood J."/>
            <person name="Gutierrez G."/>
            <person name="Heitman J."/>
            <person name="Henrissat B."/>
            <person name="Iturriaga E.A."/>
            <person name="Lang B.F."/>
            <person name="Lavin J.L."/>
            <person name="Lee S."/>
            <person name="Li W."/>
            <person name="Lindquist E."/>
            <person name="Lopez-Garcia S."/>
            <person name="Luque E.M."/>
            <person name="Marcos A.T."/>
            <person name="Martin J."/>
            <person name="McCluskey K."/>
            <person name="Medina H.R."/>
            <person name="Miralles-Duran A."/>
            <person name="Miyazaki A."/>
            <person name="Munoz-Torres E."/>
            <person name="Oguiza J.A."/>
            <person name="Ohm R."/>
            <person name="Olmedo M."/>
            <person name="Orejas M."/>
            <person name="Ortiz-Castellanos L."/>
            <person name="Pisabarro A.G."/>
            <person name="Rodriguez-Romero J."/>
            <person name="Ruiz-Herrera J."/>
            <person name="Ruiz-Vazquez R."/>
            <person name="Sanz C."/>
            <person name="Schackwitz W."/>
            <person name="Schmutz J."/>
            <person name="Shahriari M."/>
            <person name="Shelest E."/>
            <person name="Silva-Franco F."/>
            <person name="Soanes D."/>
            <person name="Syed K."/>
            <person name="Tagua V.G."/>
            <person name="Talbot N.J."/>
            <person name="Thon M."/>
            <person name="De vries R.P."/>
            <person name="Wiebenga A."/>
            <person name="Yadav J.S."/>
            <person name="Braun E.L."/>
            <person name="Baker S."/>
            <person name="Garre V."/>
            <person name="Horwitz B."/>
            <person name="Torres-Martinez S."/>
            <person name="Idnurm A."/>
            <person name="Herrera-Estrella A."/>
            <person name="Gabaldon T."/>
            <person name="Grigoriev I.V."/>
        </authorList>
    </citation>
    <scope>NUCLEOTIDE SEQUENCE [LARGE SCALE GENOMIC DNA]</scope>
    <source>
        <strain evidence="2">NRRL 1555(-)</strain>
    </source>
</reference>
<protein>
    <submittedName>
        <fullName evidence="1">Uncharacterized protein</fullName>
    </submittedName>
</protein>